<organism evidence="2 6">
    <name type="scientific">Adineta steineri</name>
    <dbReference type="NCBI Taxonomy" id="433720"/>
    <lineage>
        <taxon>Eukaryota</taxon>
        <taxon>Metazoa</taxon>
        <taxon>Spiralia</taxon>
        <taxon>Gnathifera</taxon>
        <taxon>Rotifera</taxon>
        <taxon>Eurotatoria</taxon>
        <taxon>Bdelloidea</taxon>
        <taxon>Adinetida</taxon>
        <taxon>Adinetidae</taxon>
        <taxon>Adineta</taxon>
    </lineage>
</organism>
<dbReference type="OrthoDB" id="10026826at2759"/>
<feature type="region of interest" description="Disordered" evidence="1">
    <location>
        <begin position="463"/>
        <end position="487"/>
    </location>
</feature>
<sequence length="487" mass="55985">MADFDEFFPSINVDDLSELISATSNADALSVDICDYLRGTSGAQLHFPQVSNFNSNNNYGTINNSTSPTISNYQQSTTRRPLYSNSATNDIQTSNRQQVNYQQIDQQSATERPLYSNSAPYDIQTSNEQQMNYQQITQQPRTVCPFYTNSATNDIHEPNQEQVEDRHSNQLDSMVSEDFYIISQPREKFHPRTESESIKSSHFVRCEDGDKYEYPITNISQTWRNQKNVIQVTLLGIDNQPHPYTIKNKECGKSSLVVKKNESNTIYYDVTNDDLVKGYKSYKIELIKGRQDGKKITKEKINQRQLNQSKLRFTRFYQTIDGSYERDESSVIDTIVMTEEYGKFRVEDVFPLDGPMQSKRKICIETKGPVPNDFKTNFVVNIIGNDINCSRKGEEIKKNGNNFSFEMPVLPNVHMNRVEAKINVQYKKDLIYQANYLYISSLDRELNVKTSNESNDRAAVNFLPDAPSTSSAMEFNSGNRSQKRTRK</sequence>
<accession>A0A814PQX1</accession>
<evidence type="ECO:0000313" key="2">
    <source>
        <dbReference type="EMBL" id="CAF1109606.1"/>
    </source>
</evidence>
<evidence type="ECO:0000313" key="4">
    <source>
        <dbReference type="EMBL" id="CAF1457202.1"/>
    </source>
</evidence>
<gene>
    <name evidence="2" type="ORF">BJG266_LOCUS21819</name>
    <name evidence="3" type="ORF">QVE165_LOCUS36019</name>
    <name evidence="4" type="ORF">QVE165_LOCUS40687</name>
</gene>
<evidence type="ECO:0000256" key="1">
    <source>
        <dbReference type="SAM" id="MobiDB-lite"/>
    </source>
</evidence>
<protein>
    <submittedName>
        <fullName evidence="2">Uncharacterized protein</fullName>
    </submittedName>
</protein>
<dbReference type="EMBL" id="CAJNOM010000356">
    <property type="protein sequence ID" value="CAF1387507.1"/>
    <property type="molecule type" value="Genomic_DNA"/>
</dbReference>
<feature type="compositionally biased region" description="Polar residues" evidence="1">
    <location>
        <begin position="467"/>
        <end position="480"/>
    </location>
</feature>
<dbReference type="EMBL" id="CAJNOM010000472">
    <property type="protein sequence ID" value="CAF1457202.1"/>
    <property type="molecule type" value="Genomic_DNA"/>
</dbReference>
<comment type="caution">
    <text evidence="2">The sequence shown here is derived from an EMBL/GenBank/DDBJ whole genome shotgun (WGS) entry which is preliminary data.</text>
</comment>
<evidence type="ECO:0000313" key="6">
    <source>
        <dbReference type="Proteomes" id="UP000663877"/>
    </source>
</evidence>
<dbReference type="Proteomes" id="UP000663877">
    <property type="component" value="Unassembled WGS sequence"/>
</dbReference>
<proteinExistence type="predicted"/>
<dbReference type="EMBL" id="CAJNOI010000132">
    <property type="protein sequence ID" value="CAF1109606.1"/>
    <property type="molecule type" value="Genomic_DNA"/>
</dbReference>
<name>A0A814PQX1_9BILA</name>
<evidence type="ECO:0000313" key="5">
    <source>
        <dbReference type="Proteomes" id="UP000663832"/>
    </source>
</evidence>
<keyword evidence="5" id="KW-1185">Reference proteome</keyword>
<reference evidence="2" key="1">
    <citation type="submission" date="2021-02" db="EMBL/GenBank/DDBJ databases">
        <authorList>
            <person name="Nowell W R."/>
        </authorList>
    </citation>
    <scope>NUCLEOTIDE SEQUENCE</scope>
</reference>
<dbReference type="Proteomes" id="UP000663832">
    <property type="component" value="Unassembled WGS sequence"/>
</dbReference>
<dbReference type="AlphaFoldDB" id="A0A814PQX1"/>
<evidence type="ECO:0000313" key="3">
    <source>
        <dbReference type="EMBL" id="CAF1387507.1"/>
    </source>
</evidence>